<evidence type="ECO:0000256" key="4">
    <source>
        <dbReference type="ARBA" id="ARBA00023295"/>
    </source>
</evidence>
<keyword evidence="4" id="KW-0326">Glycosidase</keyword>
<dbReference type="SUPFAM" id="SSF49785">
    <property type="entry name" value="Galactose-binding domain-like"/>
    <property type="match status" value="1"/>
</dbReference>
<evidence type="ECO:0000256" key="5">
    <source>
        <dbReference type="SAM" id="MobiDB-lite"/>
    </source>
</evidence>
<evidence type="ECO:0000256" key="2">
    <source>
        <dbReference type="ARBA" id="ARBA00012756"/>
    </source>
</evidence>
<gene>
    <name evidence="7" type="ORF">ACFFK8_12085</name>
</gene>
<comment type="caution">
    <text evidence="7">The sequence shown here is derived from an EMBL/GenBank/DDBJ whole genome shotgun (WGS) entry which is preliminary data.</text>
</comment>
<reference evidence="7 8" key="1">
    <citation type="submission" date="2024-09" db="EMBL/GenBank/DDBJ databases">
        <authorList>
            <person name="Sun Q."/>
            <person name="Mori K."/>
        </authorList>
    </citation>
    <scope>NUCLEOTIDE SEQUENCE [LARGE SCALE GENOMIC DNA]</scope>
    <source>
        <strain evidence="7 8">ATCC 51272</strain>
    </source>
</reference>
<accession>A0ABV5ZMB0</accession>
<proteinExistence type="predicted"/>
<evidence type="ECO:0000256" key="6">
    <source>
        <dbReference type="SAM" id="SignalP"/>
    </source>
</evidence>
<dbReference type="Gene3D" id="2.60.120.260">
    <property type="entry name" value="Galactose-binding domain-like"/>
    <property type="match status" value="1"/>
</dbReference>
<keyword evidence="3" id="KW-0378">Hydrolase</keyword>
<dbReference type="RefSeq" id="WP_390183272.1">
    <property type="nucleotide sequence ID" value="NZ_JBHLZF010000002.1"/>
</dbReference>
<evidence type="ECO:0000256" key="1">
    <source>
        <dbReference type="ARBA" id="ARBA00001412"/>
    </source>
</evidence>
<name>A0ABV5ZMB0_9BACT</name>
<evidence type="ECO:0000313" key="7">
    <source>
        <dbReference type="EMBL" id="MFB9898512.1"/>
    </source>
</evidence>
<sequence length="491" mass="54678">MKNKCYWAAACLMALSLPLHADPGDTLSLDEKWLFKLAKTESTAPRDYAAPHCDDSQWGFQKMPGTWRVPVAWAESNYVGTYRGWLKMPPTLKNRRIFLHLGFTTATADIYVNGQKIGRSATDRAQTEFEVTPYIKLGQRNLFVFHMPHYDEGDTPLSPDDKTGILSRSFVYNMPADASPAPEQVPAPASPGTRVGDRRNLALSRGFDDTPQRMLSDIERLRQLGFGAITYNKLSSSPEFLALARQHNMPVVSTPPVTSERLVDENNAYTPAAYDLLLPAPDFDFTKALADKRRLAGEALPHPGPRKKKTDDWFTVRDKTYHIVFDRFTGLIHSYTLNDVAVFSARVTVMPNARFKLVSFKNTRPHKLRGTRVTAVYDVEGQGRVTWVYDIAPSGVLTLTAGGGSDILVSLSPRFEQPQVLAQGFTGTDTLTTLPDRRPRAYLVRGTEANGHGIEVMGPRPFTALKAPATTQVIVHHDAKDFELSFLPLTL</sequence>
<dbReference type="InterPro" id="IPR008979">
    <property type="entry name" value="Galactose-bd-like_sf"/>
</dbReference>
<keyword evidence="8" id="KW-1185">Reference proteome</keyword>
<protein>
    <recommendedName>
        <fullName evidence="2">beta-galactosidase</fullName>
        <ecNumber evidence="2">3.2.1.23</ecNumber>
    </recommendedName>
</protein>
<dbReference type="EC" id="3.2.1.23" evidence="2"/>
<feature type="region of interest" description="Disordered" evidence="5">
    <location>
        <begin position="177"/>
        <end position="197"/>
    </location>
</feature>
<evidence type="ECO:0000313" key="8">
    <source>
        <dbReference type="Proteomes" id="UP001589688"/>
    </source>
</evidence>
<dbReference type="Proteomes" id="UP001589688">
    <property type="component" value="Unassembled WGS sequence"/>
</dbReference>
<keyword evidence="6" id="KW-0732">Signal</keyword>
<feature type="chain" id="PRO_5046240564" description="beta-galactosidase" evidence="6">
    <location>
        <begin position="22"/>
        <end position="491"/>
    </location>
</feature>
<dbReference type="PANTHER" id="PTHR46323:SF2">
    <property type="entry name" value="BETA-GALACTOSIDASE"/>
    <property type="match status" value="1"/>
</dbReference>
<dbReference type="PANTHER" id="PTHR46323">
    <property type="entry name" value="BETA-GALACTOSIDASE"/>
    <property type="match status" value="1"/>
</dbReference>
<dbReference type="EMBL" id="JBHLZF010000002">
    <property type="protein sequence ID" value="MFB9898512.1"/>
    <property type="molecule type" value="Genomic_DNA"/>
</dbReference>
<feature type="signal peptide" evidence="6">
    <location>
        <begin position="1"/>
        <end position="21"/>
    </location>
</feature>
<organism evidence="7 8">
    <name type="scientific">Hallella seregens ATCC 51272</name>
    <dbReference type="NCBI Taxonomy" id="1336250"/>
    <lineage>
        <taxon>Bacteria</taxon>
        <taxon>Pseudomonadati</taxon>
        <taxon>Bacteroidota</taxon>
        <taxon>Bacteroidia</taxon>
        <taxon>Bacteroidales</taxon>
        <taxon>Prevotellaceae</taxon>
        <taxon>Hallella</taxon>
    </lineage>
</organism>
<dbReference type="InterPro" id="IPR050347">
    <property type="entry name" value="Bact_Beta-galactosidase"/>
</dbReference>
<comment type="catalytic activity">
    <reaction evidence="1">
        <text>Hydrolysis of terminal non-reducing beta-D-galactose residues in beta-D-galactosides.</text>
        <dbReference type="EC" id="3.2.1.23"/>
    </reaction>
</comment>
<evidence type="ECO:0000256" key="3">
    <source>
        <dbReference type="ARBA" id="ARBA00022801"/>
    </source>
</evidence>